<dbReference type="Gene3D" id="1.10.630.10">
    <property type="entry name" value="Cytochrome P450"/>
    <property type="match status" value="1"/>
</dbReference>
<keyword evidence="5" id="KW-0408">Iron</keyword>
<dbReference type="PANTHER" id="PTHR46206">
    <property type="entry name" value="CYTOCHROME P450"/>
    <property type="match status" value="1"/>
</dbReference>
<comment type="cofactor">
    <cofactor evidence="1">
        <name>heme</name>
        <dbReference type="ChEBI" id="CHEBI:30413"/>
    </cofactor>
</comment>
<evidence type="ECO:0000256" key="5">
    <source>
        <dbReference type="ARBA" id="ARBA00023004"/>
    </source>
</evidence>
<dbReference type="GO" id="GO:0005506">
    <property type="term" value="F:iron ion binding"/>
    <property type="evidence" value="ECO:0007669"/>
    <property type="project" value="InterPro"/>
</dbReference>
<dbReference type="GO" id="GO:0020037">
    <property type="term" value="F:heme binding"/>
    <property type="evidence" value="ECO:0007669"/>
    <property type="project" value="InterPro"/>
</dbReference>
<dbReference type="InterPro" id="IPR036396">
    <property type="entry name" value="Cyt_P450_sf"/>
</dbReference>
<dbReference type="InterPro" id="IPR001128">
    <property type="entry name" value="Cyt_P450"/>
</dbReference>
<comment type="similarity">
    <text evidence="2">Belongs to the cytochrome P450 family.</text>
</comment>
<evidence type="ECO:0000313" key="6">
    <source>
        <dbReference type="EMBL" id="KAF8869640.1"/>
    </source>
</evidence>
<dbReference type="GO" id="GO:0016705">
    <property type="term" value="F:oxidoreductase activity, acting on paired donors, with incorporation or reduction of molecular oxygen"/>
    <property type="evidence" value="ECO:0007669"/>
    <property type="project" value="InterPro"/>
</dbReference>
<gene>
    <name evidence="6" type="ORF">CPB84DRAFT_1803799</name>
</gene>
<proteinExistence type="inferred from homology"/>
<keyword evidence="7" id="KW-1185">Reference proteome</keyword>
<organism evidence="6 7">
    <name type="scientific">Gymnopilus junonius</name>
    <name type="common">Spectacular rustgill mushroom</name>
    <name type="synonym">Gymnopilus spectabilis subsp. junonius</name>
    <dbReference type="NCBI Taxonomy" id="109634"/>
    <lineage>
        <taxon>Eukaryota</taxon>
        <taxon>Fungi</taxon>
        <taxon>Dikarya</taxon>
        <taxon>Basidiomycota</taxon>
        <taxon>Agaricomycotina</taxon>
        <taxon>Agaricomycetes</taxon>
        <taxon>Agaricomycetidae</taxon>
        <taxon>Agaricales</taxon>
        <taxon>Agaricineae</taxon>
        <taxon>Hymenogastraceae</taxon>
        <taxon>Gymnopilus</taxon>
    </lineage>
</organism>
<keyword evidence="3" id="KW-0479">Metal-binding</keyword>
<dbReference type="SUPFAM" id="SSF48264">
    <property type="entry name" value="Cytochrome P450"/>
    <property type="match status" value="1"/>
</dbReference>
<dbReference type="CDD" id="cd11041">
    <property type="entry name" value="CYP503A1-like"/>
    <property type="match status" value="1"/>
</dbReference>
<evidence type="ECO:0000256" key="2">
    <source>
        <dbReference type="ARBA" id="ARBA00010617"/>
    </source>
</evidence>
<dbReference type="AlphaFoldDB" id="A0A9P5TFW9"/>
<evidence type="ECO:0000313" key="7">
    <source>
        <dbReference type="Proteomes" id="UP000724874"/>
    </source>
</evidence>
<dbReference type="Pfam" id="PF00067">
    <property type="entry name" value="p450"/>
    <property type="match status" value="1"/>
</dbReference>
<protein>
    <submittedName>
        <fullName evidence="6">Cytochrome P450</fullName>
    </submittedName>
</protein>
<name>A0A9P5TFW9_GYMJU</name>
<keyword evidence="4" id="KW-0560">Oxidoreductase</keyword>
<sequence>MIQEGYNKYYGSAFKIPTMSKWLVIVSGREMVDDVRRASDQYMSLDATLVEILRTDYTMGPSVFADPYHIGFLRTPLTKHLANHFADAKNEIARTVHELFQMKNNGRVNLPAHEIAMKVIARASHRMFVGLPLCRNSEYLQLSEKFTIDVFVYSQILNMFPEALHPMVGWAITSRVSKTVKRAKDRIHPLVEACIEQKKDYDSGKAESTNNSSNLISWLVNEAQESGRSFDITDLTRRILVINFVSIGSTAAVLSDALFNLAAHPQYAAPIREEVEAIVEAEGWTRASIAKMRKLDSFVRETQRTGTGGATGNRKIMKDFTFSNGISLPSGTCISFATRPIHHDANHYDSPTEFQGFRFFDTVTEEGDDPKNQVVSLGPDYLTFGTGRHAW</sequence>
<accession>A0A9P5TFW9</accession>
<comment type="caution">
    <text evidence="6">The sequence shown here is derived from an EMBL/GenBank/DDBJ whole genome shotgun (WGS) entry which is preliminary data.</text>
</comment>
<dbReference type="EMBL" id="JADNYJ010000418">
    <property type="protein sequence ID" value="KAF8869640.1"/>
    <property type="molecule type" value="Genomic_DNA"/>
</dbReference>
<dbReference type="Proteomes" id="UP000724874">
    <property type="component" value="Unassembled WGS sequence"/>
</dbReference>
<reference evidence="6" key="1">
    <citation type="submission" date="2020-11" db="EMBL/GenBank/DDBJ databases">
        <authorList>
            <consortium name="DOE Joint Genome Institute"/>
            <person name="Ahrendt S."/>
            <person name="Riley R."/>
            <person name="Andreopoulos W."/>
            <person name="LaButti K."/>
            <person name="Pangilinan J."/>
            <person name="Ruiz-duenas F.J."/>
            <person name="Barrasa J.M."/>
            <person name="Sanchez-Garcia M."/>
            <person name="Camarero S."/>
            <person name="Miyauchi S."/>
            <person name="Serrano A."/>
            <person name="Linde D."/>
            <person name="Babiker R."/>
            <person name="Drula E."/>
            <person name="Ayuso-Fernandez I."/>
            <person name="Pacheco R."/>
            <person name="Padilla G."/>
            <person name="Ferreira P."/>
            <person name="Barriuso J."/>
            <person name="Kellner H."/>
            <person name="Castanera R."/>
            <person name="Alfaro M."/>
            <person name="Ramirez L."/>
            <person name="Pisabarro A.G."/>
            <person name="Kuo A."/>
            <person name="Tritt A."/>
            <person name="Lipzen A."/>
            <person name="He G."/>
            <person name="Yan M."/>
            <person name="Ng V."/>
            <person name="Cullen D."/>
            <person name="Martin F."/>
            <person name="Rosso M.-N."/>
            <person name="Henrissat B."/>
            <person name="Hibbett D."/>
            <person name="Martinez A.T."/>
            <person name="Grigoriev I.V."/>
        </authorList>
    </citation>
    <scope>NUCLEOTIDE SEQUENCE</scope>
    <source>
        <strain evidence="6">AH 44721</strain>
    </source>
</reference>
<dbReference type="GO" id="GO:0004497">
    <property type="term" value="F:monooxygenase activity"/>
    <property type="evidence" value="ECO:0007669"/>
    <property type="project" value="InterPro"/>
</dbReference>
<evidence type="ECO:0000256" key="4">
    <source>
        <dbReference type="ARBA" id="ARBA00023002"/>
    </source>
</evidence>
<dbReference type="OrthoDB" id="1055148at2759"/>
<evidence type="ECO:0000256" key="1">
    <source>
        <dbReference type="ARBA" id="ARBA00001971"/>
    </source>
</evidence>
<evidence type="ECO:0000256" key="3">
    <source>
        <dbReference type="ARBA" id="ARBA00022723"/>
    </source>
</evidence>